<evidence type="ECO:0000313" key="3">
    <source>
        <dbReference type="Proteomes" id="UP001076655"/>
    </source>
</evidence>
<name>A0A9Q4GTI7_MORMO</name>
<reference evidence="2" key="1">
    <citation type="submission" date="2022-08" db="EMBL/GenBank/DDBJ databases">
        <authorList>
            <person name="Dale J.L."/>
        </authorList>
    </citation>
    <scope>NUCLEOTIDE SEQUENCE</scope>
    <source>
        <strain evidence="2">2022EL-00758</strain>
    </source>
</reference>
<dbReference type="Proteomes" id="UP001076655">
    <property type="component" value="Unassembled WGS sequence"/>
</dbReference>
<dbReference type="EMBL" id="JAPNMI010000001">
    <property type="protein sequence ID" value="MCY0788323.1"/>
    <property type="molecule type" value="Genomic_DNA"/>
</dbReference>
<dbReference type="InterPro" id="IPR035099">
    <property type="entry name" value="Anthrax_toxin_C-terminal"/>
</dbReference>
<dbReference type="SUPFAM" id="SSF81298">
    <property type="entry name" value="Adenylylcyclase toxin (the edema factor)"/>
    <property type="match status" value="1"/>
</dbReference>
<proteinExistence type="predicted"/>
<dbReference type="Gene3D" id="3.90.1760.10">
    <property type="entry name" value="Anthrax toxin, edema factor, central domain"/>
    <property type="match status" value="1"/>
</dbReference>
<accession>A0A9Q4GTI7</accession>
<dbReference type="InterPro" id="IPR037017">
    <property type="entry name" value="Anthrax_toxin_edema_cen_sf"/>
</dbReference>
<dbReference type="InterPro" id="IPR005165">
    <property type="entry name" value="Anthrax_toxin_edema_cen"/>
</dbReference>
<feature type="domain" description="Anthrax toxin edema factor central" evidence="1">
    <location>
        <begin position="40"/>
        <end position="220"/>
    </location>
</feature>
<dbReference type="AlphaFoldDB" id="A0A9Q4GTI7"/>
<sequence>MLRTITSLPSSASFCAQETSDRPVSKTEKEYPFLITDQTDVLHRSGIAGKHLTPLLAFAEQEKLVISFRPVERAATGLIDAGYPTKSFHIKGKSANLGPMAGFIPVKQHLSKLGNKPGDNTGKIDRMNKEIQQCIRGKYAEPGDLVISMQRIRELIEMNLVSECQPPLTDDNTGKTIYTLSVSPGSPEPVTRYIAKPSGDDLYTIFPSDSEDPVQVLYSPDVNKPLTADYDLMIVSHRMENHGVQDTLRIKSISPEEHIRQRAYLLSSGTIRKPFFRSTTVAEGLKAPAPLPPAEILRRASAQDVIRKELLALEHPGYGNSSQRVADLIPKINSALECKQGCDVVHH</sequence>
<gene>
    <name evidence="2" type="ORF">N0392_01290</name>
</gene>
<comment type="caution">
    <text evidence="2">The sequence shown here is derived from an EMBL/GenBank/DDBJ whole genome shotgun (WGS) entry which is preliminary data.</text>
</comment>
<organism evidence="2 3">
    <name type="scientific">Morganella morganii</name>
    <name type="common">Proteus morganii</name>
    <dbReference type="NCBI Taxonomy" id="582"/>
    <lineage>
        <taxon>Bacteria</taxon>
        <taxon>Pseudomonadati</taxon>
        <taxon>Pseudomonadota</taxon>
        <taxon>Gammaproteobacteria</taxon>
        <taxon>Enterobacterales</taxon>
        <taxon>Morganellaceae</taxon>
        <taxon>Morganella</taxon>
    </lineage>
</organism>
<protein>
    <submittedName>
        <fullName evidence="2">Anthrax toxin-like adenylyl cyclase domain-containing protein</fullName>
    </submittedName>
</protein>
<evidence type="ECO:0000313" key="2">
    <source>
        <dbReference type="EMBL" id="MCY0788323.1"/>
    </source>
</evidence>
<evidence type="ECO:0000259" key="1">
    <source>
        <dbReference type="Pfam" id="PF03497"/>
    </source>
</evidence>
<dbReference type="GO" id="GO:0008294">
    <property type="term" value="F:calcium- and calmodulin-responsive adenylate cyclase activity"/>
    <property type="evidence" value="ECO:0007669"/>
    <property type="project" value="InterPro"/>
</dbReference>
<dbReference type="RefSeq" id="WP_267785108.1">
    <property type="nucleotide sequence ID" value="NZ_JAPNMI010000001.1"/>
</dbReference>
<dbReference type="Pfam" id="PF03497">
    <property type="entry name" value="Anthrax_toxA"/>
    <property type="match status" value="1"/>
</dbReference>
<dbReference type="GO" id="GO:0005576">
    <property type="term" value="C:extracellular region"/>
    <property type="evidence" value="ECO:0007669"/>
    <property type="project" value="InterPro"/>
</dbReference>